<feature type="transmembrane region" description="Helical" evidence="2">
    <location>
        <begin position="136"/>
        <end position="158"/>
    </location>
</feature>
<sequence>MVYRYESDEDAFLEYPEPGSNLSVLGVGAPPPAGPSPSRFPAPSLPPPARTTRPATDAGPSPAGPPVAPARHPVAPARHPVAPAQPVVDPATPRATVPVPPPAMPPTEVFDPSQPPELPRSRRGDRNRGGGRTWRVLIGGAAVLVLLALCGLAAAALLQERASTPQGAAPTDQPVAEQSGAPNDGPDLNSRDTDQLALTTKEVFPGKTLVVTNGQPAYPVLKTDSSGNCAVAATGEIADLLVRLGCNQVVRATLRSPDGVHLVTAGLFNLTDLASAQRARDRIRQMLDERQGRLRGMSAGGDTGAVETAAARVGWQVRGHYLAYCVVTRADGQRINANDAKVRDILYDLIEVYLSRGVLERRANAGVASQPTDAPTDGTAGQEGTRGDRVGPSGN</sequence>
<comment type="caution">
    <text evidence="3">The sequence shown here is derived from an EMBL/GenBank/DDBJ whole genome shotgun (WGS) entry which is preliminary data.</text>
</comment>
<keyword evidence="2" id="KW-0472">Membrane</keyword>
<proteinExistence type="predicted"/>
<gene>
    <name evidence="3" type="ORF">EV384_6962</name>
</gene>
<feature type="region of interest" description="Disordered" evidence="1">
    <location>
        <begin position="1"/>
        <end position="130"/>
    </location>
</feature>
<dbReference type="AlphaFoldDB" id="A0A4Q8BL87"/>
<name>A0A4Q8BL87_9ACTN</name>
<feature type="compositionally biased region" description="Pro residues" evidence="1">
    <location>
        <begin position="29"/>
        <end position="49"/>
    </location>
</feature>
<keyword evidence="4" id="KW-1185">Reference proteome</keyword>
<organism evidence="3 4">
    <name type="scientific">Micromonospora kangleipakensis</name>
    <dbReference type="NCBI Taxonomy" id="1077942"/>
    <lineage>
        <taxon>Bacteria</taxon>
        <taxon>Bacillati</taxon>
        <taxon>Actinomycetota</taxon>
        <taxon>Actinomycetes</taxon>
        <taxon>Micromonosporales</taxon>
        <taxon>Micromonosporaceae</taxon>
        <taxon>Micromonospora</taxon>
    </lineage>
</organism>
<feature type="compositionally biased region" description="Basic and acidic residues" evidence="1">
    <location>
        <begin position="119"/>
        <end position="128"/>
    </location>
</feature>
<evidence type="ECO:0000313" key="3">
    <source>
        <dbReference type="EMBL" id="RZU78209.1"/>
    </source>
</evidence>
<protein>
    <submittedName>
        <fullName evidence="3">Uncharacterized protein</fullName>
    </submittedName>
</protein>
<dbReference type="Proteomes" id="UP000294114">
    <property type="component" value="Unassembled WGS sequence"/>
</dbReference>
<dbReference type="RefSeq" id="WP_130340093.1">
    <property type="nucleotide sequence ID" value="NZ_SHLD01000001.1"/>
</dbReference>
<keyword evidence="2" id="KW-1133">Transmembrane helix</keyword>
<feature type="region of interest" description="Disordered" evidence="1">
    <location>
        <begin position="165"/>
        <end position="192"/>
    </location>
</feature>
<feature type="compositionally biased region" description="Low complexity" evidence="1">
    <location>
        <begin position="69"/>
        <end position="97"/>
    </location>
</feature>
<reference evidence="3 4" key="1">
    <citation type="submission" date="2019-02" db="EMBL/GenBank/DDBJ databases">
        <title>Sequencing the genomes of 1000 actinobacteria strains.</title>
        <authorList>
            <person name="Klenk H.-P."/>
        </authorList>
    </citation>
    <scope>NUCLEOTIDE SEQUENCE [LARGE SCALE GENOMIC DNA]</scope>
    <source>
        <strain evidence="3 4">DSM 45612</strain>
    </source>
</reference>
<dbReference type="EMBL" id="SHLD01000001">
    <property type="protein sequence ID" value="RZU78209.1"/>
    <property type="molecule type" value="Genomic_DNA"/>
</dbReference>
<dbReference type="OrthoDB" id="3362655at2"/>
<accession>A0A4Q8BL87</accession>
<evidence type="ECO:0000256" key="1">
    <source>
        <dbReference type="SAM" id="MobiDB-lite"/>
    </source>
</evidence>
<feature type="compositionally biased region" description="Low complexity" evidence="1">
    <location>
        <begin position="50"/>
        <end position="61"/>
    </location>
</feature>
<feature type="region of interest" description="Disordered" evidence="1">
    <location>
        <begin position="364"/>
        <end position="395"/>
    </location>
</feature>
<keyword evidence="2" id="KW-0812">Transmembrane</keyword>
<evidence type="ECO:0000313" key="4">
    <source>
        <dbReference type="Proteomes" id="UP000294114"/>
    </source>
</evidence>
<evidence type="ECO:0000256" key="2">
    <source>
        <dbReference type="SAM" id="Phobius"/>
    </source>
</evidence>